<feature type="transmembrane region" description="Helical" evidence="7">
    <location>
        <begin position="54"/>
        <end position="81"/>
    </location>
</feature>
<feature type="compositionally biased region" description="Polar residues" evidence="6">
    <location>
        <begin position="180"/>
        <end position="189"/>
    </location>
</feature>
<feature type="compositionally biased region" description="Pro residues" evidence="6">
    <location>
        <begin position="196"/>
        <end position="217"/>
    </location>
</feature>
<dbReference type="Pfam" id="PF04024">
    <property type="entry name" value="PspC"/>
    <property type="match status" value="1"/>
</dbReference>
<name>A0ABP8JVJ8_9MICO</name>
<dbReference type="PANTHER" id="PTHR33885">
    <property type="entry name" value="PHAGE SHOCK PROTEIN C"/>
    <property type="match status" value="1"/>
</dbReference>
<dbReference type="RefSeq" id="WP_345200949.1">
    <property type="nucleotide sequence ID" value="NZ_BAABGM010000001.1"/>
</dbReference>
<keyword evidence="3 7" id="KW-0812">Transmembrane</keyword>
<feature type="compositionally biased region" description="Low complexity" evidence="6">
    <location>
        <begin position="422"/>
        <end position="434"/>
    </location>
</feature>
<feature type="compositionally biased region" description="Pro residues" evidence="6">
    <location>
        <begin position="158"/>
        <end position="174"/>
    </location>
</feature>
<feature type="region of interest" description="Disordered" evidence="6">
    <location>
        <begin position="415"/>
        <end position="434"/>
    </location>
</feature>
<dbReference type="EMBL" id="BAABGM010000001">
    <property type="protein sequence ID" value="GAA4396413.1"/>
    <property type="molecule type" value="Genomic_DNA"/>
</dbReference>
<protein>
    <recommendedName>
        <fullName evidence="8">Phage shock protein PspC N-terminal domain-containing protein</fullName>
    </recommendedName>
</protein>
<feature type="transmembrane region" description="Helical" evidence="7">
    <location>
        <begin position="288"/>
        <end position="307"/>
    </location>
</feature>
<feature type="compositionally biased region" description="Pro residues" evidence="6">
    <location>
        <begin position="232"/>
        <end position="248"/>
    </location>
</feature>
<dbReference type="Proteomes" id="UP001500945">
    <property type="component" value="Unassembled WGS sequence"/>
</dbReference>
<keyword evidence="10" id="KW-1185">Reference proteome</keyword>
<feature type="region of interest" description="Disordered" evidence="6">
    <location>
        <begin position="150"/>
        <end position="254"/>
    </location>
</feature>
<feature type="transmembrane region" description="Helical" evidence="7">
    <location>
        <begin position="102"/>
        <end position="119"/>
    </location>
</feature>
<evidence type="ECO:0000256" key="5">
    <source>
        <dbReference type="ARBA" id="ARBA00023136"/>
    </source>
</evidence>
<comment type="caution">
    <text evidence="9">The sequence shown here is derived from an EMBL/GenBank/DDBJ whole genome shotgun (WGS) entry which is preliminary data.</text>
</comment>
<feature type="compositionally biased region" description="Gly residues" evidence="6">
    <location>
        <begin position="219"/>
        <end position="229"/>
    </location>
</feature>
<keyword evidence="5 7" id="KW-0472">Membrane</keyword>
<keyword evidence="4 7" id="KW-1133">Transmembrane helix</keyword>
<evidence type="ECO:0000313" key="9">
    <source>
        <dbReference type="EMBL" id="GAA4396413.1"/>
    </source>
</evidence>
<proteinExistence type="predicted"/>
<feature type="domain" description="Phage shock protein PspC N-terminal" evidence="8">
    <location>
        <begin position="31"/>
        <end position="83"/>
    </location>
</feature>
<feature type="transmembrane region" description="Helical" evidence="7">
    <location>
        <begin position="256"/>
        <end position="276"/>
    </location>
</feature>
<organism evidence="9 10">
    <name type="scientific">Fodinibacter luteus</name>
    <dbReference type="NCBI Taxonomy" id="552064"/>
    <lineage>
        <taxon>Bacteria</taxon>
        <taxon>Bacillati</taxon>
        <taxon>Actinomycetota</taxon>
        <taxon>Actinomycetes</taxon>
        <taxon>Micrococcales</taxon>
        <taxon>Intrasporangiaceae</taxon>
        <taxon>Fodinibacter (ex Wang et al. 2009)</taxon>
    </lineage>
</organism>
<sequence>MTQNPTPNAPPQGTSFLDDTFARLRASGYERDTEGRWFGGVCSGLAHRFGVDPILIRAAAIVLAFLGGLGLTAYVLLWLLMPDRRGDILAERAVRHGELGPIALLVLAGFLVLGGIVSIGQGDGWIAPLWLIPVAVVAWFVISRGRSGGAAPWTTGGTPPPPPVPPGTPPPPPSSGVAMSTPTTMSAAQQAAAPTRPVPTGPPAPTPYGTPTPPPYGTPAGGQYPGPYGGRPVPPAPPRPVGPPPPPQPRRRRPSAFVGLMSLGVALVGLGLGAALDGPLGFPGSSATLGFLIALVGVSVVVLTLGLTGRASGFSGFLTVVLALLLVTSSAASRIEVRDGVGERTWTPVPSSGVTRYELGAGEATLDLRQLDSATVSATPQRITVEMGAGDLRILVPNGLDTRVDASVGFGDISHRGGIGGSTDTSGTDRSTSTVIGEQPVQVVVDAELGFGQITIQEQ</sequence>
<reference evidence="10" key="1">
    <citation type="journal article" date="2019" name="Int. J. Syst. Evol. Microbiol.">
        <title>The Global Catalogue of Microorganisms (GCM) 10K type strain sequencing project: providing services to taxonomists for standard genome sequencing and annotation.</title>
        <authorList>
            <consortium name="The Broad Institute Genomics Platform"/>
            <consortium name="The Broad Institute Genome Sequencing Center for Infectious Disease"/>
            <person name="Wu L."/>
            <person name="Ma J."/>
        </authorList>
    </citation>
    <scope>NUCLEOTIDE SEQUENCE [LARGE SCALE GENOMIC DNA]</scope>
    <source>
        <strain evidence="10">JCM 17809</strain>
    </source>
</reference>
<accession>A0ABP8JVJ8</accession>
<evidence type="ECO:0000256" key="6">
    <source>
        <dbReference type="SAM" id="MobiDB-lite"/>
    </source>
</evidence>
<evidence type="ECO:0000256" key="1">
    <source>
        <dbReference type="ARBA" id="ARBA00004162"/>
    </source>
</evidence>
<dbReference type="PANTHER" id="PTHR33885:SF3">
    <property type="entry name" value="PHAGE SHOCK PROTEIN C"/>
    <property type="match status" value="1"/>
</dbReference>
<feature type="transmembrane region" description="Helical" evidence="7">
    <location>
        <begin position="125"/>
        <end position="142"/>
    </location>
</feature>
<evidence type="ECO:0000256" key="4">
    <source>
        <dbReference type="ARBA" id="ARBA00022989"/>
    </source>
</evidence>
<evidence type="ECO:0000256" key="7">
    <source>
        <dbReference type="SAM" id="Phobius"/>
    </source>
</evidence>
<gene>
    <name evidence="9" type="ORF">GCM10023168_00260</name>
</gene>
<evidence type="ECO:0000256" key="2">
    <source>
        <dbReference type="ARBA" id="ARBA00022475"/>
    </source>
</evidence>
<evidence type="ECO:0000259" key="8">
    <source>
        <dbReference type="Pfam" id="PF04024"/>
    </source>
</evidence>
<feature type="transmembrane region" description="Helical" evidence="7">
    <location>
        <begin position="314"/>
        <end position="332"/>
    </location>
</feature>
<dbReference type="InterPro" id="IPR007168">
    <property type="entry name" value="Phageshock_PspC_N"/>
</dbReference>
<dbReference type="InterPro" id="IPR052027">
    <property type="entry name" value="PspC"/>
</dbReference>
<evidence type="ECO:0000256" key="3">
    <source>
        <dbReference type="ARBA" id="ARBA00022692"/>
    </source>
</evidence>
<evidence type="ECO:0000313" key="10">
    <source>
        <dbReference type="Proteomes" id="UP001500945"/>
    </source>
</evidence>
<keyword evidence="2" id="KW-1003">Cell membrane</keyword>
<comment type="subcellular location">
    <subcellularLocation>
        <location evidence="1">Cell membrane</location>
        <topology evidence="1">Single-pass membrane protein</topology>
    </subcellularLocation>
</comment>